<dbReference type="OrthoDB" id="974662at2"/>
<dbReference type="AlphaFoldDB" id="A0A0H4PKD8"/>
<reference evidence="2 3" key="1">
    <citation type="submission" date="2015-07" db="EMBL/GenBank/DDBJ databases">
        <authorList>
            <person name="Kim K.M."/>
        </authorList>
    </citation>
    <scope>NUCLEOTIDE SEQUENCE [LARGE SCALE GENOMIC DNA]</scope>
    <source>
        <strain evidence="2 3">KCTC 12363</strain>
    </source>
</reference>
<proteinExistence type="predicted"/>
<accession>A0A0H4PKD8</accession>
<gene>
    <name evidence="2" type="ORF">CA2015_4157</name>
</gene>
<evidence type="ECO:0000313" key="3">
    <source>
        <dbReference type="Proteomes" id="UP000036520"/>
    </source>
</evidence>
<protein>
    <submittedName>
        <fullName evidence="2">Uncharacterized protein</fullName>
    </submittedName>
</protein>
<sequence>MKALVLILLLSFYSIQQSFAQKDFFHGQASIVSSYSPKNDLPVFFGARYIPEFRLKTPLDSIKNIDLVASANLSSTVLFSDFNTGESAININPYRIWMRYSSSQFEIRLGLQKIDFGSAAILRPLQWFNQIDPRDPLQLTNGVYGIMGRYTFLNNANIRLWGLYGNEKARGFDVVPTNKRIPEFGGRIQNPVPKGELAFSYHHRTASSMTIDQVNTLNKIPENRFGLDGKWDLGVGLWFESVYVHRNKYLGNLTNQTLLNIGVDYTFPVGTGLNAVMEHMQINFDEENFAVNNAMHITAATLMYPLSFFDNITTVMYYDWSSNNTSFFLNYSHQFKNLTGYVMGYYNPESIQQGIQQNEFVNQFKGPGLRLMLVYNH</sequence>
<dbReference type="EMBL" id="CP012040">
    <property type="protein sequence ID" value="AKP53510.1"/>
    <property type="molecule type" value="Genomic_DNA"/>
</dbReference>
<dbReference type="KEGG" id="camu:CA2015_4157"/>
<feature type="signal peptide" evidence="1">
    <location>
        <begin position="1"/>
        <end position="20"/>
    </location>
</feature>
<name>A0A0H4PKD8_9BACT</name>
<feature type="chain" id="PRO_5005208913" evidence="1">
    <location>
        <begin position="21"/>
        <end position="377"/>
    </location>
</feature>
<dbReference type="RefSeq" id="WP_048643608.1">
    <property type="nucleotide sequence ID" value="NZ_CAXBGM010000071.1"/>
</dbReference>
<organism evidence="2 3">
    <name type="scientific">Cyclobacterium amurskyense</name>
    <dbReference type="NCBI Taxonomy" id="320787"/>
    <lineage>
        <taxon>Bacteria</taxon>
        <taxon>Pseudomonadati</taxon>
        <taxon>Bacteroidota</taxon>
        <taxon>Cytophagia</taxon>
        <taxon>Cytophagales</taxon>
        <taxon>Cyclobacteriaceae</taxon>
        <taxon>Cyclobacterium</taxon>
    </lineage>
</organism>
<keyword evidence="3" id="KW-1185">Reference proteome</keyword>
<dbReference type="Proteomes" id="UP000036520">
    <property type="component" value="Chromosome"/>
</dbReference>
<dbReference type="STRING" id="320787.CA2015_4157"/>
<keyword evidence="1" id="KW-0732">Signal</keyword>
<evidence type="ECO:0000313" key="2">
    <source>
        <dbReference type="EMBL" id="AKP53510.1"/>
    </source>
</evidence>
<evidence type="ECO:0000256" key="1">
    <source>
        <dbReference type="SAM" id="SignalP"/>
    </source>
</evidence>